<evidence type="ECO:0000313" key="2">
    <source>
        <dbReference type="EMBL" id="KAJ7037251.1"/>
    </source>
</evidence>
<comment type="caution">
    <text evidence="2">The sequence shown here is derived from an EMBL/GenBank/DDBJ whole genome shotgun (WGS) entry which is preliminary data.</text>
</comment>
<evidence type="ECO:0000256" key="1">
    <source>
        <dbReference type="SAM" id="MobiDB-lite"/>
    </source>
</evidence>
<keyword evidence="3" id="KW-1185">Reference proteome</keyword>
<dbReference type="AlphaFoldDB" id="A0AAD6X705"/>
<name>A0AAD6X705_9AGAR</name>
<accession>A0AAD6X705</accession>
<dbReference type="EMBL" id="JARJCM010000038">
    <property type="protein sequence ID" value="KAJ7037251.1"/>
    <property type="molecule type" value="Genomic_DNA"/>
</dbReference>
<dbReference type="Proteomes" id="UP001218188">
    <property type="component" value="Unassembled WGS sequence"/>
</dbReference>
<proteinExistence type="predicted"/>
<protein>
    <submittedName>
        <fullName evidence="2">Uncharacterized protein</fullName>
    </submittedName>
</protein>
<reference evidence="2" key="1">
    <citation type="submission" date="2023-03" db="EMBL/GenBank/DDBJ databases">
        <title>Massive genome expansion in bonnet fungi (Mycena s.s.) driven by repeated elements and novel gene families across ecological guilds.</title>
        <authorList>
            <consortium name="Lawrence Berkeley National Laboratory"/>
            <person name="Harder C.B."/>
            <person name="Miyauchi S."/>
            <person name="Viragh M."/>
            <person name="Kuo A."/>
            <person name="Thoen E."/>
            <person name="Andreopoulos B."/>
            <person name="Lu D."/>
            <person name="Skrede I."/>
            <person name="Drula E."/>
            <person name="Henrissat B."/>
            <person name="Morin E."/>
            <person name="Kohler A."/>
            <person name="Barry K."/>
            <person name="LaButti K."/>
            <person name="Morin E."/>
            <person name="Salamov A."/>
            <person name="Lipzen A."/>
            <person name="Mereny Z."/>
            <person name="Hegedus B."/>
            <person name="Baldrian P."/>
            <person name="Stursova M."/>
            <person name="Weitz H."/>
            <person name="Taylor A."/>
            <person name="Grigoriev I.V."/>
            <person name="Nagy L.G."/>
            <person name="Martin F."/>
            <person name="Kauserud H."/>
        </authorList>
    </citation>
    <scope>NUCLEOTIDE SEQUENCE</scope>
    <source>
        <strain evidence="2">CBHHK200</strain>
    </source>
</reference>
<sequence length="224" mass="23835">MHDAGFSGGFSLSTYTPHKLPFASHCLLVPSSASFPSHRSTATCTPPACVAAASGPVDPSSSHPPFPARECDSRAWSVALHSKCPHLLVFVCTTSRPRQSPASYTTHPLLFSSLLVPHRPRSNLPSIDDIPHPHVTSQFGYLSGIRELFVAIAFGAGAEALGGAAAGVVDGYAKMEMRRRDNGYQQGTVTCCAAKQPQTAHFAPRGRAASGSKSRKNSPQFWVH</sequence>
<organism evidence="2 3">
    <name type="scientific">Mycena alexandri</name>
    <dbReference type="NCBI Taxonomy" id="1745969"/>
    <lineage>
        <taxon>Eukaryota</taxon>
        <taxon>Fungi</taxon>
        <taxon>Dikarya</taxon>
        <taxon>Basidiomycota</taxon>
        <taxon>Agaricomycotina</taxon>
        <taxon>Agaricomycetes</taxon>
        <taxon>Agaricomycetidae</taxon>
        <taxon>Agaricales</taxon>
        <taxon>Marasmiineae</taxon>
        <taxon>Mycenaceae</taxon>
        <taxon>Mycena</taxon>
    </lineage>
</organism>
<gene>
    <name evidence="2" type="ORF">C8F04DRAFT_1093056</name>
</gene>
<evidence type="ECO:0000313" key="3">
    <source>
        <dbReference type="Proteomes" id="UP001218188"/>
    </source>
</evidence>
<feature type="region of interest" description="Disordered" evidence="1">
    <location>
        <begin position="202"/>
        <end position="224"/>
    </location>
</feature>